<organism evidence="2 3">
    <name type="scientific">Salix dunnii</name>
    <dbReference type="NCBI Taxonomy" id="1413687"/>
    <lineage>
        <taxon>Eukaryota</taxon>
        <taxon>Viridiplantae</taxon>
        <taxon>Streptophyta</taxon>
        <taxon>Embryophyta</taxon>
        <taxon>Tracheophyta</taxon>
        <taxon>Spermatophyta</taxon>
        <taxon>Magnoliopsida</taxon>
        <taxon>eudicotyledons</taxon>
        <taxon>Gunneridae</taxon>
        <taxon>Pentapetalae</taxon>
        <taxon>rosids</taxon>
        <taxon>fabids</taxon>
        <taxon>Malpighiales</taxon>
        <taxon>Salicaceae</taxon>
        <taxon>Saliceae</taxon>
        <taxon>Salix</taxon>
    </lineage>
</organism>
<accession>A0A835JKQ7</accession>
<dbReference type="PANTHER" id="PTHR33641">
    <property type="entry name" value="OS06G0133500 PROTEIN"/>
    <property type="match status" value="1"/>
</dbReference>
<feature type="region of interest" description="Disordered" evidence="1">
    <location>
        <begin position="33"/>
        <end position="85"/>
    </location>
</feature>
<proteinExistence type="predicted"/>
<sequence>MIQVSITMMSMFSSFDAPSAESLGQKLRLLFSASKEGKSQPQVESKKKREMSEGSNDESSTSSSPKSSPENINKPSQQQQMRLRFAPELDGVHCFETIITY</sequence>
<evidence type="ECO:0000256" key="1">
    <source>
        <dbReference type="SAM" id="MobiDB-lite"/>
    </source>
</evidence>
<reference evidence="2 3" key="1">
    <citation type="submission" date="2020-10" db="EMBL/GenBank/DDBJ databases">
        <title>Plant Genome Project.</title>
        <authorList>
            <person name="Zhang R.-G."/>
        </authorList>
    </citation>
    <scope>NUCLEOTIDE SEQUENCE [LARGE SCALE GENOMIC DNA]</scope>
    <source>
        <strain evidence="2">FAFU-HL-1</strain>
        <tissue evidence="2">Leaf</tissue>
    </source>
</reference>
<comment type="caution">
    <text evidence="2">The sequence shown here is derived from an EMBL/GenBank/DDBJ whole genome shotgun (WGS) entry which is preliminary data.</text>
</comment>
<keyword evidence="3" id="KW-1185">Reference proteome</keyword>
<feature type="compositionally biased region" description="Low complexity" evidence="1">
    <location>
        <begin position="53"/>
        <end position="76"/>
    </location>
</feature>
<dbReference type="EMBL" id="JADGMS010000012">
    <property type="protein sequence ID" value="KAF9671056.1"/>
    <property type="molecule type" value="Genomic_DNA"/>
</dbReference>
<dbReference type="OrthoDB" id="751010at2759"/>
<protein>
    <submittedName>
        <fullName evidence="2">Uncharacterized protein</fullName>
    </submittedName>
</protein>
<dbReference type="AlphaFoldDB" id="A0A835JKQ7"/>
<evidence type="ECO:0000313" key="2">
    <source>
        <dbReference type="EMBL" id="KAF9671056.1"/>
    </source>
</evidence>
<dbReference type="PANTHER" id="PTHR33641:SF16">
    <property type="entry name" value="AVR9_CF-9 RAPIDLY ELICITED PROTEIN"/>
    <property type="match status" value="1"/>
</dbReference>
<evidence type="ECO:0000313" key="3">
    <source>
        <dbReference type="Proteomes" id="UP000657918"/>
    </source>
</evidence>
<name>A0A835JKQ7_9ROSI</name>
<dbReference type="Proteomes" id="UP000657918">
    <property type="component" value="Unassembled WGS sequence"/>
</dbReference>
<gene>
    <name evidence="2" type="ORF">SADUNF_Sadunf12G0007100</name>
</gene>